<dbReference type="Proteomes" id="UP000095362">
    <property type="component" value="Unassembled WGS sequence"/>
</dbReference>
<dbReference type="AlphaFoldDB" id="A0A173UMU3"/>
<dbReference type="EMBL" id="CYZK01000005">
    <property type="protein sequence ID" value="CUN91137.1"/>
    <property type="molecule type" value="Genomic_DNA"/>
</dbReference>
<sequence>MNGLDDAERAEVLYDVYAANVYQNGNGEDEQGRVLHTMFDQVIIENVSFK</sequence>
<evidence type="ECO:0000313" key="2">
    <source>
        <dbReference type="EMBL" id="CUN91137.1"/>
    </source>
</evidence>
<reference evidence="4 5" key="1">
    <citation type="submission" date="2015-09" db="EMBL/GenBank/DDBJ databases">
        <authorList>
            <consortium name="Pathogen Informatics"/>
        </authorList>
    </citation>
    <scope>NUCLEOTIDE SEQUENCE [LARGE SCALE GENOMIC DNA]</scope>
    <source>
        <strain evidence="2 4">2789STDY5834866</strain>
        <strain evidence="1 5">2789STDY5834962</strain>
    </source>
</reference>
<dbReference type="Proteomes" id="UP000095727">
    <property type="component" value="Unassembled WGS sequence"/>
</dbReference>
<proteinExistence type="predicted"/>
<name>A0A173UMU3_9FIRM</name>
<protein>
    <submittedName>
        <fullName evidence="1">Uncharacterized protein</fullName>
    </submittedName>
</protein>
<reference evidence="3" key="3">
    <citation type="submission" date="2022-11" db="EMBL/GenBank/DDBJ databases">
        <title>Draft genome sequence of Coprococcus comes strain 31264.</title>
        <authorList>
            <person name="Hisatomi A."/>
            <person name="Ohkuma M."/>
            <person name="Sakamoto M."/>
        </authorList>
    </citation>
    <scope>NUCLEOTIDE SEQUENCE</scope>
    <source>
        <strain evidence="3">JCM 31264</strain>
    </source>
</reference>
<gene>
    <name evidence="3" type="ORF">comes_07770</name>
    <name evidence="2" type="ORF">ERS852481_01026</name>
    <name evidence="1" type="ORF">ERS852574_03043</name>
</gene>
<organism evidence="1 5">
    <name type="scientific">Coprococcus comes</name>
    <dbReference type="NCBI Taxonomy" id="410072"/>
    <lineage>
        <taxon>Bacteria</taxon>
        <taxon>Bacillati</taxon>
        <taxon>Bacillota</taxon>
        <taxon>Clostridia</taxon>
        <taxon>Lachnospirales</taxon>
        <taxon>Lachnospiraceae</taxon>
        <taxon>Coprococcus</taxon>
    </lineage>
</organism>
<dbReference type="Proteomes" id="UP001145109">
    <property type="component" value="Unassembled WGS sequence"/>
</dbReference>
<evidence type="ECO:0000313" key="4">
    <source>
        <dbReference type="Proteomes" id="UP000095362"/>
    </source>
</evidence>
<evidence type="ECO:0000313" key="5">
    <source>
        <dbReference type="Proteomes" id="UP000095727"/>
    </source>
</evidence>
<dbReference type="RefSeq" id="WP_156333115.1">
    <property type="nucleotide sequence ID" value="NZ_BSCI01000004.1"/>
</dbReference>
<dbReference type="EMBL" id="BSCI01000004">
    <property type="protein sequence ID" value="GLG86232.1"/>
    <property type="molecule type" value="Genomic_DNA"/>
</dbReference>
<evidence type="ECO:0000313" key="1">
    <source>
        <dbReference type="EMBL" id="CUN15497.1"/>
    </source>
</evidence>
<dbReference type="EMBL" id="CYXR01000032">
    <property type="protein sequence ID" value="CUN15497.1"/>
    <property type="molecule type" value="Genomic_DNA"/>
</dbReference>
<reference evidence="3" key="2">
    <citation type="submission" date="2022-09" db="EMBL/GenBank/DDBJ databases">
        <title>Draft genome sequence of Coprococcus comes strain 31264.</title>
        <authorList>
            <person name="Atsushi H."/>
            <person name="Moriya O."/>
            <person name="Mitsuo S."/>
        </authorList>
    </citation>
    <scope>NUCLEOTIDE SEQUENCE</scope>
    <source>
        <strain evidence="3">JCM 31264</strain>
    </source>
</reference>
<dbReference type="PaxDb" id="410072-ERS852525_01045"/>
<evidence type="ECO:0000313" key="3">
    <source>
        <dbReference type="EMBL" id="GLG86232.1"/>
    </source>
</evidence>
<accession>A0A173UMU3</accession>